<proteinExistence type="predicted"/>
<evidence type="ECO:0000256" key="1">
    <source>
        <dbReference type="SAM" id="MobiDB-lite"/>
    </source>
</evidence>
<organism evidence="3 4">
    <name type="scientific">Galerina marginata (strain CBS 339.88)</name>
    <dbReference type="NCBI Taxonomy" id="685588"/>
    <lineage>
        <taxon>Eukaryota</taxon>
        <taxon>Fungi</taxon>
        <taxon>Dikarya</taxon>
        <taxon>Basidiomycota</taxon>
        <taxon>Agaricomycotina</taxon>
        <taxon>Agaricomycetes</taxon>
        <taxon>Agaricomycetidae</taxon>
        <taxon>Agaricales</taxon>
        <taxon>Agaricineae</taxon>
        <taxon>Strophariaceae</taxon>
        <taxon>Galerina</taxon>
    </lineage>
</organism>
<feature type="transmembrane region" description="Helical" evidence="2">
    <location>
        <begin position="147"/>
        <end position="175"/>
    </location>
</feature>
<keyword evidence="4" id="KW-1185">Reference proteome</keyword>
<dbReference type="EMBL" id="KL142367">
    <property type="protein sequence ID" value="KDR85717.1"/>
    <property type="molecule type" value="Genomic_DNA"/>
</dbReference>
<feature type="region of interest" description="Disordered" evidence="1">
    <location>
        <begin position="98"/>
        <end position="125"/>
    </location>
</feature>
<feature type="compositionally biased region" description="Basic and acidic residues" evidence="1">
    <location>
        <begin position="101"/>
        <end position="114"/>
    </location>
</feature>
<feature type="transmembrane region" description="Helical" evidence="2">
    <location>
        <begin position="181"/>
        <end position="204"/>
    </location>
</feature>
<dbReference type="Proteomes" id="UP000027222">
    <property type="component" value="Unassembled WGS sequence"/>
</dbReference>
<keyword evidence="2" id="KW-0812">Transmembrane</keyword>
<keyword evidence="2" id="KW-0472">Membrane</keyword>
<evidence type="ECO:0000313" key="4">
    <source>
        <dbReference type="Proteomes" id="UP000027222"/>
    </source>
</evidence>
<accession>A0A067TTR0</accession>
<dbReference type="OrthoDB" id="3152367at2759"/>
<reference evidence="4" key="1">
    <citation type="journal article" date="2014" name="Proc. Natl. Acad. Sci. U.S.A.">
        <title>Extensive sampling of basidiomycete genomes demonstrates inadequacy of the white-rot/brown-rot paradigm for wood decay fungi.</title>
        <authorList>
            <person name="Riley R."/>
            <person name="Salamov A.A."/>
            <person name="Brown D.W."/>
            <person name="Nagy L.G."/>
            <person name="Floudas D."/>
            <person name="Held B.W."/>
            <person name="Levasseur A."/>
            <person name="Lombard V."/>
            <person name="Morin E."/>
            <person name="Otillar R."/>
            <person name="Lindquist E.A."/>
            <person name="Sun H."/>
            <person name="LaButti K.M."/>
            <person name="Schmutz J."/>
            <person name="Jabbour D."/>
            <person name="Luo H."/>
            <person name="Baker S.E."/>
            <person name="Pisabarro A.G."/>
            <person name="Walton J.D."/>
            <person name="Blanchette R.A."/>
            <person name="Henrissat B."/>
            <person name="Martin F."/>
            <person name="Cullen D."/>
            <person name="Hibbett D.S."/>
            <person name="Grigoriev I.V."/>
        </authorList>
    </citation>
    <scope>NUCLEOTIDE SEQUENCE [LARGE SCALE GENOMIC DNA]</scope>
    <source>
        <strain evidence="4">CBS 339.88</strain>
    </source>
</reference>
<feature type="transmembrane region" description="Helical" evidence="2">
    <location>
        <begin position="58"/>
        <end position="79"/>
    </location>
</feature>
<evidence type="ECO:0000256" key="2">
    <source>
        <dbReference type="SAM" id="Phobius"/>
    </source>
</evidence>
<protein>
    <submittedName>
        <fullName evidence="3">Uncharacterized protein</fullName>
    </submittedName>
</protein>
<sequence length="225" mass="25094">MTQPAHGKPSKIRVHLDNFGKGFELLALAATFIAAVQSQIMSIATGLPQGQESVAIRAINAFFLGGLILDLMAAAISFLTSRWLQRLSEEEKDLFEDELSSQEHKSSHPEEGKRKSSISSGSPPNRYKKNRKFLHSCHAFFRGLFHWYLSVCLSIPLPLLIIGVLCMFSGIYTYVWTQQPAPVAIIITVAGGATLPFVLGVFLIGRKRGRRRDIIHRLCQMQGDW</sequence>
<evidence type="ECO:0000313" key="3">
    <source>
        <dbReference type="EMBL" id="KDR85717.1"/>
    </source>
</evidence>
<dbReference type="HOGENOM" id="CLU_107234_0_0_1"/>
<dbReference type="AlphaFoldDB" id="A0A067TTR0"/>
<name>A0A067TTR0_GALM3</name>
<keyword evidence="2" id="KW-1133">Transmembrane helix</keyword>
<gene>
    <name evidence="3" type="ORF">GALMADRAFT_218810</name>
</gene>